<keyword evidence="3" id="KW-1185">Reference proteome</keyword>
<gene>
    <name evidence="2" type="ORF">Ade02nite_91400</name>
</gene>
<comment type="caution">
    <text evidence="2">The sequence shown here is derived from an EMBL/GenBank/DDBJ whole genome shotgun (WGS) entry which is preliminary data.</text>
</comment>
<sequence length="134" mass="14638">MTSLLPAPRRTVALATTLTLASIFGLAGPALAIDDYPVKLIKDANYTLGSAHIQRISGHTWDIAVRDHRTNGREVCVKILSADPGPAIYYCDRTSSSADAVADHYRISYPWYQASLCDMGGLGCEKYIYKDPTD</sequence>
<name>A0ABQ3YKG0_9ACTN</name>
<dbReference type="RefSeq" id="WP_203777718.1">
    <property type="nucleotide sequence ID" value="NZ_BAAABO010000029.1"/>
</dbReference>
<reference evidence="2 3" key="1">
    <citation type="submission" date="2021-01" db="EMBL/GenBank/DDBJ databases">
        <title>Whole genome shotgun sequence of Actinoplanes deccanensis NBRC 13994.</title>
        <authorList>
            <person name="Komaki H."/>
            <person name="Tamura T."/>
        </authorList>
    </citation>
    <scope>NUCLEOTIDE SEQUENCE [LARGE SCALE GENOMIC DNA]</scope>
    <source>
        <strain evidence="2 3">NBRC 13994</strain>
    </source>
</reference>
<proteinExistence type="predicted"/>
<evidence type="ECO:0000313" key="3">
    <source>
        <dbReference type="Proteomes" id="UP000609879"/>
    </source>
</evidence>
<protein>
    <recommendedName>
        <fullName evidence="4">Secreted protein</fullName>
    </recommendedName>
</protein>
<evidence type="ECO:0000313" key="2">
    <source>
        <dbReference type="EMBL" id="GID80499.1"/>
    </source>
</evidence>
<accession>A0ABQ3YKG0</accession>
<organism evidence="2 3">
    <name type="scientific">Paractinoplanes deccanensis</name>
    <dbReference type="NCBI Taxonomy" id="113561"/>
    <lineage>
        <taxon>Bacteria</taxon>
        <taxon>Bacillati</taxon>
        <taxon>Actinomycetota</taxon>
        <taxon>Actinomycetes</taxon>
        <taxon>Micromonosporales</taxon>
        <taxon>Micromonosporaceae</taxon>
        <taxon>Paractinoplanes</taxon>
    </lineage>
</organism>
<evidence type="ECO:0000256" key="1">
    <source>
        <dbReference type="SAM" id="SignalP"/>
    </source>
</evidence>
<feature type="chain" id="PRO_5047479187" description="Secreted protein" evidence="1">
    <location>
        <begin position="33"/>
        <end position="134"/>
    </location>
</feature>
<keyword evidence="1" id="KW-0732">Signal</keyword>
<feature type="signal peptide" evidence="1">
    <location>
        <begin position="1"/>
        <end position="32"/>
    </location>
</feature>
<dbReference type="Proteomes" id="UP000609879">
    <property type="component" value="Unassembled WGS sequence"/>
</dbReference>
<dbReference type="EMBL" id="BOMI01000194">
    <property type="protein sequence ID" value="GID80499.1"/>
    <property type="molecule type" value="Genomic_DNA"/>
</dbReference>
<evidence type="ECO:0008006" key="4">
    <source>
        <dbReference type="Google" id="ProtNLM"/>
    </source>
</evidence>